<dbReference type="Proteomes" id="UP000244571">
    <property type="component" value="Chromosome"/>
</dbReference>
<dbReference type="InterPro" id="IPR023166">
    <property type="entry name" value="BaiN-like_dom_sf"/>
</dbReference>
<evidence type="ECO:0000256" key="2">
    <source>
        <dbReference type="ARBA" id="ARBA00022630"/>
    </source>
</evidence>
<dbReference type="KEGG" id="boz:DBV39_12500"/>
<dbReference type="Gene3D" id="3.50.50.60">
    <property type="entry name" value="FAD/NAD(P)-binding domain"/>
    <property type="match status" value="1"/>
</dbReference>
<dbReference type="RefSeq" id="WP_108621804.1">
    <property type="nucleotide sequence ID" value="NZ_CP028901.1"/>
</dbReference>
<dbReference type="NCBIfam" id="TIGR00275">
    <property type="entry name" value="aminoacetone oxidase family FAD-binding enzyme"/>
    <property type="match status" value="1"/>
</dbReference>
<feature type="domain" description="RsdA/BaiN/AoA(So)-like insert" evidence="5">
    <location>
        <begin position="196"/>
        <end position="351"/>
    </location>
</feature>
<dbReference type="InterPro" id="IPR055178">
    <property type="entry name" value="RsdA/BaiN/AoA(So)-like_dom"/>
</dbReference>
<evidence type="ECO:0000256" key="1">
    <source>
        <dbReference type="ARBA" id="ARBA00001974"/>
    </source>
</evidence>
<dbReference type="PANTHER" id="PTHR42887:SF1">
    <property type="entry name" value="BLR3961 PROTEIN"/>
    <property type="match status" value="1"/>
</dbReference>
<dbReference type="AlphaFoldDB" id="A0A2R4XKR0"/>
<dbReference type="InterPro" id="IPR022460">
    <property type="entry name" value="Flavoprotein_PP4765"/>
</dbReference>
<evidence type="ECO:0000313" key="7">
    <source>
        <dbReference type="Proteomes" id="UP000244571"/>
    </source>
</evidence>
<dbReference type="Pfam" id="PF03486">
    <property type="entry name" value="HI0933_like"/>
    <property type="match status" value="1"/>
</dbReference>
<dbReference type="PRINTS" id="PR00420">
    <property type="entry name" value="RNGMNOXGNASE"/>
</dbReference>
<dbReference type="Gene3D" id="1.10.8.260">
    <property type="entry name" value="HI0933 insert domain-like"/>
    <property type="match status" value="1"/>
</dbReference>
<proteinExistence type="predicted"/>
<dbReference type="NCBIfam" id="TIGR03862">
    <property type="entry name" value="flavo_PP4765"/>
    <property type="match status" value="1"/>
</dbReference>
<evidence type="ECO:0000313" key="6">
    <source>
        <dbReference type="EMBL" id="AWB34388.1"/>
    </source>
</evidence>
<protein>
    <submittedName>
        <fullName evidence="6">Aminoacetone oxidase family FAD-binding enzyme</fullName>
    </submittedName>
</protein>
<evidence type="ECO:0000256" key="3">
    <source>
        <dbReference type="ARBA" id="ARBA00022827"/>
    </source>
</evidence>
<dbReference type="OrthoDB" id="5288829at2"/>
<dbReference type="Pfam" id="PF22780">
    <property type="entry name" value="HI0933_like_1st"/>
    <property type="match status" value="1"/>
</dbReference>
<dbReference type="SUPFAM" id="SSF160996">
    <property type="entry name" value="HI0933 insert domain-like"/>
    <property type="match status" value="1"/>
</dbReference>
<dbReference type="InterPro" id="IPR004792">
    <property type="entry name" value="BaiN-like"/>
</dbReference>
<feature type="domain" description="RsdA/BaiN/AoA(So)-like Rossmann fold-like" evidence="4">
    <location>
        <begin position="8"/>
        <end position="403"/>
    </location>
</feature>
<accession>A0A2R4XKR0</accession>
<dbReference type="InterPro" id="IPR057661">
    <property type="entry name" value="RsdA/BaiN/AoA(So)_Rossmann"/>
</dbReference>
<comment type="cofactor">
    <cofactor evidence="1">
        <name>FAD</name>
        <dbReference type="ChEBI" id="CHEBI:57692"/>
    </cofactor>
</comment>
<keyword evidence="2" id="KW-0285">Flavoprotein</keyword>
<sequence length="413" mass="45303">MPEYAYQSVAIIGGGPAGLMAAEILAQNGHSVIVYEAKPSLARKFLRAGIGGLNITHSEDYALFCTRYGPEQARLQIILDHFPPLTLRAWLESLGVSTFAGSSGKVFPEGMKAAPLLRLWIQRLRGLGVQFRLRHRWQGWNADGSVRFDTPNGSIKARPRAVLLALGGGSWPQLGSDAAWVPWLREKSIQVTPLQSANCGFEVAWSEHLRERHAGAQLKPVTMRLTDQQGNTSQRRGELIISQYGVEGNLIYHYSRSLREMIKTEGSATFTLDLAPDRTEQQILAALRHPRGKRSLSSHLKTRLNLSGIRTALLWETLGKAAGDDLTRLAQQIKALPITVTAPRPLAEAISTAGGVHLDELDERLMLKSLPGVFLAGEMLDWEAPTGGYLLTACLAQGRWAGAGVQAWLEQQL</sequence>
<evidence type="ECO:0000259" key="4">
    <source>
        <dbReference type="Pfam" id="PF03486"/>
    </source>
</evidence>
<dbReference type="SUPFAM" id="SSF51905">
    <property type="entry name" value="FAD/NAD(P)-binding domain"/>
    <property type="match status" value="1"/>
</dbReference>
<dbReference type="Gene3D" id="2.40.30.10">
    <property type="entry name" value="Translation factors"/>
    <property type="match status" value="1"/>
</dbReference>
<reference evidence="6 7" key="1">
    <citation type="submission" date="2018-04" db="EMBL/GenBank/DDBJ databases">
        <title>Bordetella sp. HZ20 isolated from seawater.</title>
        <authorList>
            <person name="Sun C."/>
        </authorList>
    </citation>
    <scope>NUCLEOTIDE SEQUENCE [LARGE SCALE GENOMIC DNA]</scope>
    <source>
        <strain evidence="6 7">HZ20</strain>
    </source>
</reference>
<keyword evidence="3" id="KW-0274">FAD</keyword>
<evidence type="ECO:0000259" key="5">
    <source>
        <dbReference type="Pfam" id="PF22780"/>
    </source>
</evidence>
<dbReference type="InterPro" id="IPR036188">
    <property type="entry name" value="FAD/NAD-bd_sf"/>
</dbReference>
<gene>
    <name evidence="6" type="ORF">DBV39_12500</name>
</gene>
<dbReference type="EMBL" id="CP028901">
    <property type="protein sequence ID" value="AWB34388.1"/>
    <property type="molecule type" value="Genomic_DNA"/>
</dbReference>
<keyword evidence="7" id="KW-1185">Reference proteome</keyword>
<organism evidence="6 7">
    <name type="scientific">Orrella marina</name>
    <dbReference type="NCBI Taxonomy" id="2163011"/>
    <lineage>
        <taxon>Bacteria</taxon>
        <taxon>Pseudomonadati</taxon>
        <taxon>Pseudomonadota</taxon>
        <taxon>Betaproteobacteria</taxon>
        <taxon>Burkholderiales</taxon>
        <taxon>Alcaligenaceae</taxon>
        <taxon>Orrella</taxon>
    </lineage>
</organism>
<name>A0A2R4XKR0_9BURK</name>
<dbReference type="PANTHER" id="PTHR42887">
    <property type="entry name" value="OS12G0638800 PROTEIN"/>
    <property type="match status" value="1"/>
</dbReference>